<gene>
    <name evidence="3" type="ORF">NA57DRAFT_74762</name>
</gene>
<dbReference type="PANTHER" id="PTHR43364">
    <property type="entry name" value="NADH-SPECIFIC METHYLGLYOXAL REDUCTASE-RELATED"/>
    <property type="match status" value="1"/>
</dbReference>
<proteinExistence type="predicted"/>
<dbReference type="Gene3D" id="3.20.20.100">
    <property type="entry name" value="NADP-dependent oxidoreductase domain"/>
    <property type="match status" value="1"/>
</dbReference>
<sequence>MAAKKNRIILGLANVGPNTTWGAKVTSLDDFNKELDIFKANGYDELDTARMYQEGQQEGFTGKSGWKEKGFKIGTKAMYPLKPQSSTPAGIRANIEESLKELKTDFVDIFYLHAPDRSLPFEQTLSAVNDLYDEGKFRQFGLSNFASFEVAEVVLTCQAKGWVLPTVYQGMYNALTRGLEGELMTACRSLAGGLFTGKYNANKTEAPANPTAVDRTYRARFVRETSLEALAVIESATKKHGLTLIETAIRWLQHHSALKMRTNGGNDGFLIGASNIGQLESYMRELEKGPLPEDVVNAIDEAWLISKQGAPNYWHLTLGYGYDTQKELFGK</sequence>
<dbReference type="InterPro" id="IPR050523">
    <property type="entry name" value="AKR_Detox_Biosynth"/>
</dbReference>
<dbReference type="GO" id="GO:0016491">
    <property type="term" value="F:oxidoreductase activity"/>
    <property type="evidence" value="ECO:0007669"/>
    <property type="project" value="UniProtKB-KW"/>
</dbReference>
<evidence type="ECO:0000256" key="1">
    <source>
        <dbReference type="ARBA" id="ARBA00023002"/>
    </source>
</evidence>
<dbReference type="CDD" id="cd19075">
    <property type="entry name" value="AKR_AKR7A1-5"/>
    <property type="match status" value="1"/>
</dbReference>
<reference evidence="3" key="1">
    <citation type="journal article" date="2020" name="Stud. Mycol.">
        <title>101 Dothideomycetes genomes: a test case for predicting lifestyles and emergence of pathogens.</title>
        <authorList>
            <person name="Haridas S."/>
            <person name="Albert R."/>
            <person name="Binder M."/>
            <person name="Bloem J."/>
            <person name="Labutti K."/>
            <person name="Salamov A."/>
            <person name="Andreopoulos B."/>
            <person name="Baker S."/>
            <person name="Barry K."/>
            <person name="Bills G."/>
            <person name="Bluhm B."/>
            <person name="Cannon C."/>
            <person name="Castanera R."/>
            <person name="Culley D."/>
            <person name="Daum C."/>
            <person name="Ezra D."/>
            <person name="Gonzalez J."/>
            <person name="Henrissat B."/>
            <person name="Kuo A."/>
            <person name="Liang C."/>
            <person name="Lipzen A."/>
            <person name="Lutzoni F."/>
            <person name="Magnuson J."/>
            <person name="Mondo S."/>
            <person name="Nolan M."/>
            <person name="Ohm R."/>
            <person name="Pangilinan J."/>
            <person name="Park H.-J."/>
            <person name="Ramirez L."/>
            <person name="Alfaro M."/>
            <person name="Sun H."/>
            <person name="Tritt A."/>
            <person name="Yoshinaga Y."/>
            <person name="Zwiers L.-H."/>
            <person name="Turgeon B."/>
            <person name="Goodwin S."/>
            <person name="Spatafora J."/>
            <person name="Crous P."/>
            <person name="Grigoriev I."/>
        </authorList>
    </citation>
    <scope>NUCLEOTIDE SEQUENCE</scope>
    <source>
        <strain evidence="3">CBS 133067</strain>
    </source>
</reference>
<evidence type="ECO:0000313" key="3">
    <source>
        <dbReference type="EMBL" id="KAF2099258.1"/>
    </source>
</evidence>
<evidence type="ECO:0000259" key="2">
    <source>
        <dbReference type="Pfam" id="PF00248"/>
    </source>
</evidence>
<dbReference type="InterPro" id="IPR036812">
    <property type="entry name" value="NAD(P)_OxRdtase_dom_sf"/>
</dbReference>
<accession>A0A9P4IFW1</accession>
<dbReference type="SUPFAM" id="SSF51430">
    <property type="entry name" value="NAD(P)-linked oxidoreductase"/>
    <property type="match status" value="1"/>
</dbReference>
<dbReference type="Pfam" id="PF00248">
    <property type="entry name" value="Aldo_ket_red"/>
    <property type="match status" value="1"/>
</dbReference>
<keyword evidence="1" id="KW-0560">Oxidoreductase</keyword>
<dbReference type="InterPro" id="IPR020471">
    <property type="entry name" value="AKR"/>
</dbReference>
<name>A0A9P4IFW1_9PEZI</name>
<comment type="caution">
    <text evidence="3">The sequence shown here is derived from an EMBL/GenBank/DDBJ whole genome shotgun (WGS) entry which is preliminary data.</text>
</comment>
<protein>
    <submittedName>
        <fullName evidence="3">Aldo/keto reductase</fullName>
    </submittedName>
</protein>
<dbReference type="AlphaFoldDB" id="A0A9P4IFW1"/>
<keyword evidence="4" id="KW-1185">Reference proteome</keyword>
<organism evidence="3 4">
    <name type="scientific">Rhizodiscina lignyota</name>
    <dbReference type="NCBI Taxonomy" id="1504668"/>
    <lineage>
        <taxon>Eukaryota</taxon>
        <taxon>Fungi</taxon>
        <taxon>Dikarya</taxon>
        <taxon>Ascomycota</taxon>
        <taxon>Pezizomycotina</taxon>
        <taxon>Dothideomycetes</taxon>
        <taxon>Pleosporomycetidae</taxon>
        <taxon>Aulographales</taxon>
        <taxon>Rhizodiscinaceae</taxon>
        <taxon>Rhizodiscina</taxon>
    </lineage>
</organism>
<evidence type="ECO:0000313" key="4">
    <source>
        <dbReference type="Proteomes" id="UP000799772"/>
    </source>
</evidence>
<dbReference type="InterPro" id="IPR023210">
    <property type="entry name" value="NADP_OxRdtase_dom"/>
</dbReference>
<dbReference type="PANTHER" id="PTHR43364:SF4">
    <property type="entry name" value="NAD(P)-LINKED OXIDOREDUCTASE SUPERFAMILY PROTEIN"/>
    <property type="match status" value="1"/>
</dbReference>
<dbReference type="OrthoDB" id="2310150at2759"/>
<dbReference type="Proteomes" id="UP000799772">
    <property type="component" value="Unassembled WGS sequence"/>
</dbReference>
<dbReference type="PRINTS" id="PR00069">
    <property type="entry name" value="ALDKETRDTASE"/>
</dbReference>
<dbReference type="EMBL" id="ML978125">
    <property type="protein sequence ID" value="KAF2099258.1"/>
    <property type="molecule type" value="Genomic_DNA"/>
</dbReference>
<feature type="domain" description="NADP-dependent oxidoreductase" evidence="2">
    <location>
        <begin position="8"/>
        <end position="303"/>
    </location>
</feature>